<feature type="region of interest" description="Disordered" evidence="2">
    <location>
        <begin position="837"/>
        <end position="872"/>
    </location>
</feature>
<evidence type="ECO:0000313" key="4">
    <source>
        <dbReference type="Proteomes" id="UP001332243"/>
    </source>
</evidence>
<dbReference type="SUPFAM" id="SSF48452">
    <property type="entry name" value="TPR-like"/>
    <property type="match status" value="2"/>
</dbReference>
<proteinExistence type="predicted"/>
<gene>
    <name evidence="3" type="ORF">V1633_08545</name>
</gene>
<evidence type="ECO:0000256" key="2">
    <source>
        <dbReference type="SAM" id="MobiDB-lite"/>
    </source>
</evidence>
<keyword evidence="1" id="KW-0175">Coiled coil</keyword>
<organism evidence="3 4">
    <name type="scientific">Plantactinospora sonchi</name>
    <dbReference type="NCBI Taxonomy" id="1544735"/>
    <lineage>
        <taxon>Bacteria</taxon>
        <taxon>Bacillati</taxon>
        <taxon>Actinomycetota</taxon>
        <taxon>Actinomycetes</taxon>
        <taxon>Micromonosporales</taxon>
        <taxon>Micromonosporaceae</taxon>
        <taxon>Plantactinospora</taxon>
    </lineage>
</organism>
<dbReference type="EMBL" id="JAZGQK010000006">
    <property type="protein sequence ID" value="MEE6258537.1"/>
    <property type="molecule type" value="Genomic_DNA"/>
</dbReference>
<dbReference type="Gene3D" id="1.25.40.10">
    <property type="entry name" value="Tetratricopeptide repeat domain"/>
    <property type="match status" value="1"/>
</dbReference>
<feature type="coiled-coil region" evidence="1">
    <location>
        <begin position="699"/>
        <end position="726"/>
    </location>
</feature>
<accession>A0ABU7RPW6</accession>
<name>A0ABU7RPW6_9ACTN</name>
<reference evidence="3 4" key="1">
    <citation type="submission" date="2024-01" db="EMBL/GenBank/DDBJ databases">
        <title>Genome insights into Plantactinospora sonchi sp. nov.</title>
        <authorList>
            <person name="Wang L."/>
        </authorList>
    </citation>
    <scope>NUCLEOTIDE SEQUENCE [LARGE SCALE GENOMIC DNA]</scope>
    <source>
        <strain evidence="3 4">NEAU-QY2</strain>
    </source>
</reference>
<sequence>MVSSNDDLRRALDRVSEMPYGSGQIAAVEQLIRQADAAGDDEVSFAARMLATTAYVYGGEPARSFVTFSWCLADFDNNPRPWHNRYRHNLLWYFKYMVNGLLAFPEVPLDRTRAVLDDMERRYREGGHSLQAVYKMRHRVARHLGADEEAEEWYRRWTTTPRDVLSDCAGCDPSTQIGYLADTGRDEEAVALAEPVLAGRLSCSEQPQGVLTALLMPYLRTGRREEARQAHLRAYRRHRGNLADLWDVGDHLTFCAVTGNQVRGLELLERHLDWLDRAPSPAAAMMFAASGALLLGRLDADGLTVRRRGHGERPAAEVPVGVLAEELAATARQVAARFDERNGTSSQSEVVTRRLALTPVGEYLPLSATARRTAPAGAAPTDTPDQATDPTPLPVRPRVPLDLPAAATPTELLDLADEAWRTDRDDDLVTVLAAFDERFGDQEQEPLVVARRIEFAALELHRADDVAGAVAANREVVRRYQEIPDPLREQVVTSRLAVLLALTGEPEEALALAGPATAYLVEHGDSTQRAAAHDRHSVVLAETGHGEEAMAAADRAAAEVAAGGDPYLTARLALRRVRLLELLDRPADAGEAALRARELYRELGLAEPYAIACLGYANSLDDPADAVGAYDEVLRVATADVRLPARIGRARALVGTGRAADAVEDLVEAVAICVERDIADGAAMLRWELADAYRRAGRAVEAAEAAEEAIGALDRLEQQADADRCRHMLAGIYLSLGEQETALVLLDELAGNLDGPDNLPHRAQVLEEAGQVLYNQDRDNVAAQRFAAAASAYQAAGLRLDELRARRREIAALHWAGDPEAALAAMARADALAASLPSDSVGESDAATPDGAEPASGPVGSEPAVDGDGATGPALRWERAMVAETGARALLAAGREVDALDRLAGVAERLRSIEAFGEALQVDLLTGELLMRTGRAGEAEPLLRRTLGGLPEQSPLSQQAAWWLAETLTALGREEEAEAVRATHALDGEE</sequence>
<dbReference type="InterPro" id="IPR011990">
    <property type="entry name" value="TPR-like_helical_dom_sf"/>
</dbReference>
<feature type="compositionally biased region" description="Low complexity" evidence="2">
    <location>
        <begin position="372"/>
        <end position="390"/>
    </location>
</feature>
<protein>
    <recommendedName>
        <fullName evidence="5">Tetratricopeptide repeat protein</fullName>
    </recommendedName>
</protein>
<feature type="region of interest" description="Disordered" evidence="2">
    <location>
        <begin position="372"/>
        <end position="398"/>
    </location>
</feature>
<dbReference type="RefSeq" id="WP_331213641.1">
    <property type="nucleotide sequence ID" value="NZ_JAZGQK010000006.1"/>
</dbReference>
<comment type="caution">
    <text evidence="3">The sequence shown here is derived from an EMBL/GenBank/DDBJ whole genome shotgun (WGS) entry which is preliminary data.</text>
</comment>
<evidence type="ECO:0008006" key="5">
    <source>
        <dbReference type="Google" id="ProtNLM"/>
    </source>
</evidence>
<keyword evidence="4" id="KW-1185">Reference proteome</keyword>
<evidence type="ECO:0000313" key="3">
    <source>
        <dbReference type="EMBL" id="MEE6258537.1"/>
    </source>
</evidence>
<evidence type="ECO:0000256" key="1">
    <source>
        <dbReference type="SAM" id="Coils"/>
    </source>
</evidence>
<dbReference type="Proteomes" id="UP001332243">
    <property type="component" value="Unassembled WGS sequence"/>
</dbReference>